<dbReference type="EMBL" id="UOEU01000091">
    <property type="protein sequence ID" value="VAW30818.1"/>
    <property type="molecule type" value="Genomic_DNA"/>
</dbReference>
<dbReference type="AlphaFoldDB" id="A0A3B0UJE9"/>
<protein>
    <recommendedName>
        <fullName evidence="1">PI3K/PI4K catalytic domain-containing protein</fullName>
    </recommendedName>
</protein>
<evidence type="ECO:0000259" key="1">
    <source>
        <dbReference type="Pfam" id="PF00454"/>
    </source>
</evidence>
<dbReference type="InterPro" id="IPR022292">
    <property type="entry name" value="CHP03843"/>
</dbReference>
<gene>
    <name evidence="2" type="ORF">MNBD_CHLOROFLEXI01-2387</name>
</gene>
<evidence type="ECO:0000313" key="2">
    <source>
        <dbReference type="EMBL" id="VAW30818.1"/>
    </source>
</evidence>
<reference evidence="2" key="1">
    <citation type="submission" date="2018-06" db="EMBL/GenBank/DDBJ databases">
        <authorList>
            <person name="Zhirakovskaya E."/>
        </authorList>
    </citation>
    <scope>NUCLEOTIDE SEQUENCE</scope>
</reference>
<accession>A0A3B0UJE9</accession>
<organism evidence="2">
    <name type="scientific">hydrothermal vent metagenome</name>
    <dbReference type="NCBI Taxonomy" id="652676"/>
    <lineage>
        <taxon>unclassified sequences</taxon>
        <taxon>metagenomes</taxon>
        <taxon>ecological metagenomes</taxon>
    </lineage>
</organism>
<dbReference type="NCBIfam" id="TIGR03843">
    <property type="entry name" value="SCO1664 family protein"/>
    <property type="match status" value="1"/>
</dbReference>
<dbReference type="InterPro" id="IPR000403">
    <property type="entry name" value="PI3/4_kinase_cat_dom"/>
</dbReference>
<proteinExistence type="predicted"/>
<sequence length="262" mass="29572">MAANGLRTADWLQLLQGGTLDVKGALPWSSNYSFLVDICPNTAVWESLPHLSENALTDVRAVYKPRQGERPLWDFAQGTLCQRERAAFLVSHTLGWNLIPPTVLRQGEHGIGSVQLFVHHDPEAHYFTFEGDAMFKEPLQKTVLLDTIINNADRKAGHLLIEEQNDADQLWLIDHGISFHTEYKLRTVVWEFAGEPVPPTLLKDLETFSNKLATDDSGIRTELQTLLSQAEVEALQKRTLQTCRSRTFVLPGPGRHYPWPPV</sequence>
<feature type="domain" description="PI3K/PI4K catalytic" evidence="1">
    <location>
        <begin position="110"/>
        <end position="204"/>
    </location>
</feature>
<name>A0A3B0UJE9_9ZZZZ</name>
<dbReference type="Pfam" id="PF00454">
    <property type="entry name" value="PI3_PI4_kinase"/>
    <property type="match status" value="1"/>
</dbReference>